<dbReference type="GO" id="GO:0019262">
    <property type="term" value="P:N-acetylneuraminate catabolic process"/>
    <property type="evidence" value="ECO:0007669"/>
    <property type="project" value="UniProtKB-UniRule"/>
</dbReference>
<dbReference type="OrthoDB" id="9791139at2"/>
<comment type="pathway">
    <text evidence="4">Amino-sugar metabolism; N-acetylneuraminate degradation; D-fructose 6-phosphate from N-acetylneuraminate: step 5/5.</text>
</comment>
<dbReference type="EMBL" id="FOGN01000001">
    <property type="protein sequence ID" value="SER44117.1"/>
    <property type="molecule type" value="Genomic_DNA"/>
</dbReference>
<dbReference type="SUPFAM" id="SSF100950">
    <property type="entry name" value="NagB/RpiA/CoA transferase-like"/>
    <property type="match status" value="1"/>
</dbReference>
<dbReference type="Proteomes" id="UP000186904">
    <property type="component" value="Unassembled WGS sequence"/>
</dbReference>
<dbReference type="PANTHER" id="PTHR11280:SF5">
    <property type="entry name" value="GLUCOSAMINE-6-PHOSPHATE ISOMERASE"/>
    <property type="match status" value="1"/>
</dbReference>
<evidence type="ECO:0000313" key="9">
    <source>
        <dbReference type="Proteomes" id="UP000186599"/>
    </source>
</evidence>
<dbReference type="GO" id="GO:0004342">
    <property type="term" value="F:glucosamine-6-phosphate deaminase activity"/>
    <property type="evidence" value="ECO:0007669"/>
    <property type="project" value="UniProtKB-UniRule"/>
</dbReference>
<evidence type="ECO:0000313" key="6">
    <source>
        <dbReference type="EMBL" id="SER44117.1"/>
    </source>
</evidence>
<feature type="active site" description="Proton acceptor; for ring-opening step" evidence="4">
    <location>
        <position position="137"/>
    </location>
</feature>
<feature type="active site" description="For ring-opening step" evidence="4">
    <location>
        <position position="135"/>
    </location>
</feature>
<sequence>MKIITVKNYNELSTTAGRIIADLVSSKPRCTLGLATGSTPQGTYQYLVERYRAGEISFKEVQTFNLDEYCGLPRSHPESYFRFMHDNLFSHIDIQPENRHIPCAEGGDLQSQCDAYNALLRQATVDLQLLGIGSNGHIGFCEPGTPFERETFLTQLAEKTRQDNQRFFNSLEEVPTTAITMGIKNILEARSILLIASGKAKAECISQMVNGPVTEAVPASALQRHPDTTIILDEEAAALL</sequence>
<dbReference type="UniPathway" id="UPA00629">
    <property type="reaction ID" value="UER00684"/>
</dbReference>
<gene>
    <name evidence="4 8" type="primary">nagB</name>
    <name evidence="8" type="ORF">FA869_04465</name>
    <name evidence="7" type="ORF">SAMN04487855_1057</name>
    <name evidence="6" type="ORF">SAMN05216589_0567</name>
</gene>
<comment type="caution">
    <text evidence="4">Lacks conserved residue(s) required for the propagation of feature annotation.</text>
</comment>
<dbReference type="Gene3D" id="3.40.50.1360">
    <property type="match status" value="1"/>
</dbReference>
<reference evidence="8 11" key="2">
    <citation type="submission" date="2019-04" db="EMBL/GenBank/DDBJ databases">
        <title>Crypto-aerobic microbial life in anoxic (sulfidic) marine sediments.</title>
        <authorList>
            <person name="Bhattacharya S."/>
            <person name="Roy C."/>
            <person name="Mondal N."/>
            <person name="Sarkar J."/>
            <person name="Mandal S."/>
            <person name="Rameez M.J."/>
            <person name="Ghosh W."/>
        </authorList>
    </citation>
    <scope>NUCLEOTIDE SEQUENCE [LARGE SCALE GENOMIC DNA]</scope>
    <source>
        <strain evidence="8 11">SBBB</strain>
    </source>
</reference>
<dbReference type="EMBL" id="FOUA01000001">
    <property type="protein sequence ID" value="SFL75529.1"/>
    <property type="molecule type" value="Genomic_DNA"/>
</dbReference>
<keyword evidence="3 4" id="KW-0119">Carbohydrate metabolism</keyword>
<dbReference type="InterPro" id="IPR037171">
    <property type="entry name" value="NagB/RpiA_transferase-like"/>
</dbReference>
<dbReference type="GO" id="GO:0042802">
    <property type="term" value="F:identical protein binding"/>
    <property type="evidence" value="ECO:0007669"/>
    <property type="project" value="TreeGrafter"/>
</dbReference>
<dbReference type="Proteomes" id="UP000305198">
    <property type="component" value="Unassembled WGS sequence"/>
</dbReference>
<feature type="active site" description="Proton acceptor; for enolization step" evidence="4">
    <location>
        <position position="67"/>
    </location>
</feature>
<organism evidence="8 11">
    <name type="scientific">Halopseudomonas bauzanensis</name>
    <dbReference type="NCBI Taxonomy" id="653930"/>
    <lineage>
        <taxon>Bacteria</taxon>
        <taxon>Pseudomonadati</taxon>
        <taxon>Pseudomonadota</taxon>
        <taxon>Gammaproteobacteria</taxon>
        <taxon>Pseudomonadales</taxon>
        <taxon>Pseudomonadaceae</taxon>
        <taxon>Halopseudomonas</taxon>
    </lineage>
</organism>
<evidence type="ECO:0000313" key="7">
    <source>
        <dbReference type="EMBL" id="SFL75529.1"/>
    </source>
</evidence>
<evidence type="ECO:0000256" key="2">
    <source>
        <dbReference type="ARBA" id="ARBA00022801"/>
    </source>
</evidence>
<dbReference type="AlphaFoldDB" id="A0A031MIY4"/>
<dbReference type="RefSeq" id="WP_036989327.1">
    <property type="nucleotide sequence ID" value="NZ_FOGN01000001.1"/>
</dbReference>
<feature type="active site" description="For ring-opening step" evidence="4">
    <location>
        <position position="142"/>
    </location>
</feature>
<dbReference type="Proteomes" id="UP000186599">
    <property type="component" value="Unassembled WGS sequence"/>
</dbReference>
<dbReference type="CDD" id="cd01399">
    <property type="entry name" value="GlcN6P_deaminase"/>
    <property type="match status" value="1"/>
</dbReference>
<dbReference type="NCBIfam" id="TIGR00502">
    <property type="entry name" value="nagB"/>
    <property type="match status" value="1"/>
</dbReference>
<dbReference type="HAMAP" id="MF_01241">
    <property type="entry name" value="GlcN6P_deamin"/>
    <property type="match status" value="1"/>
</dbReference>
<evidence type="ECO:0000313" key="10">
    <source>
        <dbReference type="Proteomes" id="UP000186904"/>
    </source>
</evidence>
<protein>
    <recommendedName>
        <fullName evidence="4">Glucosamine-6-phosphate deaminase</fullName>
        <ecNumber evidence="4">3.5.99.6</ecNumber>
    </recommendedName>
    <alternativeName>
        <fullName evidence="4">GlcN6P deaminase</fullName>
        <shortName evidence="4">GNPDA</shortName>
    </alternativeName>
    <alternativeName>
        <fullName evidence="4">Glucosamine-6-phosphate isomerase</fullName>
    </alternativeName>
</protein>
<dbReference type="STRING" id="653930.SAMN05216589_0567"/>
<keyword evidence="9" id="KW-1185">Reference proteome</keyword>
<dbReference type="FunFam" id="3.40.50.1360:FF:000003">
    <property type="entry name" value="Glucosamine-6-phosphate deaminase"/>
    <property type="match status" value="1"/>
</dbReference>
<dbReference type="EMBL" id="SWAV01000001">
    <property type="protein sequence ID" value="TKA93420.1"/>
    <property type="molecule type" value="Genomic_DNA"/>
</dbReference>
<evidence type="ECO:0000256" key="3">
    <source>
        <dbReference type="ARBA" id="ARBA00023277"/>
    </source>
</evidence>
<evidence type="ECO:0000313" key="8">
    <source>
        <dbReference type="EMBL" id="TKA93420.1"/>
    </source>
</evidence>
<evidence type="ECO:0000256" key="1">
    <source>
        <dbReference type="ARBA" id="ARBA00000644"/>
    </source>
</evidence>
<dbReference type="GO" id="GO:0005975">
    <property type="term" value="P:carbohydrate metabolic process"/>
    <property type="evidence" value="ECO:0007669"/>
    <property type="project" value="InterPro"/>
</dbReference>
<comment type="similarity">
    <text evidence="4">Belongs to the glucosamine/galactosamine-6-phosphate isomerase family. NagB subfamily.</text>
</comment>
<dbReference type="EC" id="3.5.99.6" evidence="4"/>
<dbReference type="GO" id="GO:0005737">
    <property type="term" value="C:cytoplasm"/>
    <property type="evidence" value="ECO:0007669"/>
    <property type="project" value="TreeGrafter"/>
</dbReference>
<dbReference type="GO" id="GO:0006046">
    <property type="term" value="P:N-acetylglucosamine catabolic process"/>
    <property type="evidence" value="ECO:0007669"/>
    <property type="project" value="UniProtKB-UniRule"/>
</dbReference>
<proteinExistence type="inferred from homology"/>
<reference evidence="9 10" key="1">
    <citation type="submission" date="2016-10" db="EMBL/GenBank/DDBJ databases">
        <authorList>
            <person name="de Groot N.N."/>
        </authorList>
    </citation>
    <scope>NUCLEOTIDE SEQUENCE [LARGE SCALE GENOMIC DNA]</scope>
    <source>
        <strain evidence="7 9">CGMCC 1.9095</strain>
        <strain evidence="6 10">DSM 22558</strain>
    </source>
</reference>
<evidence type="ECO:0000259" key="5">
    <source>
        <dbReference type="Pfam" id="PF01182"/>
    </source>
</evidence>
<feature type="domain" description="Glucosamine/galactosamine-6-phosphate isomerase" evidence="5">
    <location>
        <begin position="17"/>
        <end position="226"/>
    </location>
</feature>
<dbReference type="PANTHER" id="PTHR11280">
    <property type="entry name" value="GLUCOSAMINE-6-PHOSPHATE ISOMERASE"/>
    <property type="match status" value="1"/>
</dbReference>
<dbReference type="GO" id="GO:0006043">
    <property type="term" value="P:glucosamine catabolic process"/>
    <property type="evidence" value="ECO:0007669"/>
    <property type="project" value="TreeGrafter"/>
</dbReference>
<dbReference type="Pfam" id="PF01182">
    <property type="entry name" value="Glucosamine_iso"/>
    <property type="match status" value="1"/>
</dbReference>
<dbReference type="InterPro" id="IPR006148">
    <property type="entry name" value="Glc/Gal-6P_isomerase"/>
</dbReference>
<accession>A0A031MIY4</accession>
<name>A0A031MIY4_9GAMM</name>
<keyword evidence="2 4" id="KW-0378">Hydrolase</keyword>
<evidence type="ECO:0000313" key="11">
    <source>
        <dbReference type="Proteomes" id="UP000305198"/>
    </source>
</evidence>
<evidence type="ECO:0000256" key="4">
    <source>
        <dbReference type="HAMAP-Rule" id="MF_01241"/>
    </source>
</evidence>
<comment type="function">
    <text evidence="4">Catalyzes the reversible isomerization-deamination of glucosamine 6-phosphate (GlcN6P) to form fructose 6-phosphate (Fru6P) and ammonium ion.</text>
</comment>
<comment type="subunit">
    <text evidence="4">Homohexamer.</text>
</comment>
<comment type="catalytic activity">
    <reaction evidence="1 4">
        <text>alpha-D-glucosamine 6-phosphate + H2O = beta-D-fructose 6-phosphate + NH4(+)</text>
        <dbReference type="Rhea" id="RHEA:12172"/>
        <dbReference type="ChEBI" id="CHEBI:15377"/>
        <dbReference type="ChEBI" id="CHEBI:28938"/>
        <dbReference type="ChEBI" id="CHEBI:57634"/>
        <dbReference type="ChEBI" id="CHEBI:75989"/>
        <dbReference type="EC" id="3.5.99.6"/>
    </reaction>
</comment>
<dbReference type="InterPro" id="IPR004547">
    <property type="entry name" value="Glucosamine6P_isomerase"/>
</dbReference>